<sequence>MADTCRVDVCYRPLRIGWAVCEGDWDAIRRAITYSHALWGGRFNPILVVDREEEAQHLVELFRLDLICPLGDSKEVKDFPAKFPHLISPFHGDSVFVKDERWRSFAHVLDIYNAISHWHNKPEWKALENEGMRIYQWQQDDALADIFLMQFGAYPSKDEIGVDYGEIVAQAAEPTIYKLESYERIPADILAHPHLATVGRFGIERHYAIRSGWDAPGFFVGDATDPDDIVCYWNLRACDIALWFVDPAHLDRYADLIPEWGRALQSMVDRRRHEWDRRLGVWSRQNIDHAAELFGEMQLDRCSVRDHFWSGGSVSPPMMSFGETSTLGVMGESNGAPRVNFVLADKPFDSDVNFHTQHLVASISIIGGLYGDEQHTFDVPYVPELNEFYARTLHFDYSKFRVEPERIGLVIDAVDHDSFLTAMPIADLVQHIFSMAGFEAKLSNSGRIVRQLLTQLGGLQGARVFKIPGARKLLKKFGPRDTFSRDTARDTIVDRTTEHPNGTFSAHRGLFLGPRPWNTQLTPPDVFSYMVDKGLFRMGVDLECTKCGMSSWVALDVLKQQTVCELCGHSYDATRQLLESKWRFRRSGVLGAERNVQGAVPVALTLQQFGANLDRGLHHGMYSASLDLKPSPESGLPNCEVDFVWLAKERYPDRLTVILAECKDQGPIKPEEFQRDVDNMRRVADALPKHRFATYLLFVKLAPFTAEEIAFAHTLNGPYKQRVILLTSRELEPYRIFERLKEEHGIDSYGGTPAELANVTAQLYFADLMENPSAPNAD</sequence>
<gene>
    <name evidence="1" type="ORF">WN985_20405</name>
</gene>
<evidence type="ECO:0000313" key="2">
    <source>
        <dbReference type="Proteomes" id="UP001484179"/>
    </source>
</evidence>
<dbReference type="Proteomes" id="UP001484179">
    <property type="component" value="Chromosome 2"/>
</dbReference>
<protein>
    <submittedName>
        <fullName evidence="1">Uncharacterized protein</fullName>
    </submittedName>
</protein>
<organism evidence="1 2">
    <name type="scientific">Burkholderia pyrrocinia</name>
    <name type="common">Pseudomonas pyrrocinia</name>
    <dbReference type="NCBI Taxonomy" id="60550"/>
    <lineage>
        <taxon>Bacteria</taxon>
        <taxon>Pseudomonadati</taxon>
        <taxon>Pseudomonadota</taxon>
        <taxon>Betaproteobacteria</taxon>
        <taxon>Burkholderiales</taxon>
        <taxon>Burkholderiaceae</taxon>
        <taxon>Burkholderia</taxon>
        <taxon>Burkholderia cepacia complex</taxon>
    </lineage>
</organism>
<keyword evidence="2" id="KW-1185">Reference proteome</keyword>
<evidence type="ECO:0000313" key="1">
    <source>
        <dbReference type="EMBL" id="WZW57809.1"/>
    </source>
</evidence>
<reference evidence="1 2" key="1">
    <citation type="submission" date="2024-04" db="EMBL/GenBank/DDBJ databases">
        <title>Biological Control Activity of Plant Growth Promoting Rhizobacteria Burkholderia pyrrocinia BX1 against Tobacco black shank Introduction Tobacco black shank (TBS) caused by the oomycete Phytophthora. nicotianae (P. nicotianae) has become a destructive soil.</title>
        <authorList>
            <person name="Liu X."/>
            <person name="Shu C."/>
        </authorList>
    </citation>
    <scope>NUCLEOTIDE SEQUENCE [LARGE SCALE GENOMIC DNA]</scope>
    <source>
        <strain evidence="1 2">BX1</strain>
    </source>
</reference>
<dbReference type="RefSeq" id="WP_342311338.1">
    <property type="nucleotide sequence ID" value="NZ_CP150850.1"/>
</dbReference>
<proteinExistence type="predicted"/>
<accession>A0ABZ3BRZ9</accession>
<name>A0ABZ3BRZ9_BURPY</name>
<dbReference type="EMBL" id="CP150850">
    <property type="protein sequence ID" value="WZW57809.1"/>
    <property type="molecule type" value="Genomic_DNA"/>
</dbReference>